<sequence>MAGKKLMKLLWQIKKTRDYPLNVVGFDPKNLKRTTEHVDRSDGLPNLAQIIKPAIKEETFRKNVYKESLANKSLKPPKLKRHLNTNLKEKSIEYFDIIFDLYSGNIDNVTNVINEHLTNLEKLFNRYFPEDIRVNYEWTEQPFAADIMTVNVSTDIENQLIVLSCDNKSKQMFCETLLEIFWAHLCTGNYAELKLKTELNYSEKKGVFYYSKFEDA</sequence>
<dbReference type="Proteomes" id="UP000325440">
    <property type="component" value="Unassembled WGS sequence"/>
</dbReference>
<name>A0A5E4MPN7_9HEMI</name>
<organism evidence="1 2">
    <name type="scientific">Cinara cedri</name>
    <dbReference type="NCBI Taxonomy" id="506608"/>
    <lineage>
        <taxon>Eukaryota</taxon>
        <taxon>Metazoa</taxon>
        <taxon>Ecdysozoa</taxon>
        <taxon>Arthropoda</taxon>
        <taxon>Hexapoda</taxon>
        <taxon>Insecta</taxon>
        <taxon>Pterygota</taxon>
        <taxon>Neoptera</taxon>
        <taxon>Paraneoptera</taxon>
        <taxon>Hemiptera</taxon>
        <taxon>Sternorrhyncha</taxon>
        <taxon>Aphidomorpha</taxon>
        <taxon>Aphidoidea</taxon>
        <taxon>Aphididae</taxon>
        <taxon>Lachninae</taxon>
        <taxon>Cinara</taxon>
    </lineage>
</organism>
<protein>
    <submittedName>
        <fullName evidence="1">Uncharacterized protein</fullName>
    </submittedName>
</protein>
<keyword evidence="2" id="KW-1185">Reference proteome</keyword>
<evidence type="ECO:0000313" key="2">
    <source>
        <dbReference type="Proteomes" id="UP000325440"/>
    </source>
</evidence>
<dbReference type="EMBL" id="CABPRJ010000949">
    <property type="protein sequence ID" value="VVC31325.1"/>
    <property type="molecule type" value="Genomic_DNA"/>
</dbReference>
<accession>A0A5E4MPN7</accession>
<reference evidence="1 2" key="1">
    <citation type="submission" date="2019-08" db="EMBL/GenBank/DDBJ databases">
        <authorList>
            <person name="Alioto T."/>
            <person name="Alioto T."/>
            <person name="Gomez Garrido J."/>
        </authorList>
    </citation>
    <scope>NUCLEOTIDE SEQUENCE [LARGE SCALE GENOMIC DNA]</scope>
</reference>
<proteinExistence type="predicted"/>
<dbReference type="AlphaFoldDB" id="A0A5E4MPN7"/>
<gene>
    <name evidence="1" type="ORF">CINCED_3A000830</name>
</gene>
<evidence type="ECO:0000313" key="1">
    <source>
        <dbReference type="EMBL" id="VVC31325.1"/>
    </source>
</evidence>